<dbReference type="PANTHER" id="PTHR13018">
    <property type="entry name" value="PROBABLE MEMBRANE PROTEIN DUF221-RELATED"/>
    <property type="match status" value="1"/>
</dbReference>
<gene>
    <name evidence="5" type="ORF">M6B38_338425</name>
</gene>
<keyword evidence="6" id="KW-1185">Reference proteome</keyword>
<dbReference type="AlphaFoldDB" id="A0AAX6GZG0"/>
<evidence type="ECO:0000313" key="6">
    <source>
        <dbReference type="Proteomes" id="UP001140949"/>
    </source>
</evidence>
<reference evidence="5" key="1">
    <citation type="journal article" date="2023" name="GigaByte">
        <title>Genome assembly of the bearded iris, Iris pallida Lam.</title>
        <authorList>
            <person name="Bruccoleri R.E."/>
            <person name="Oakeley E.J."/>
            <person name="Faust A.M.E."/>
            <person name="Altorfer M."/>
            <person name="Dessus-Babus S."/>
            <person name="Burckhardt D."/>
            <person name="Oertli M."/>
            <person name="Naumann U."/>
            <person name="Petersen F."/>
            <person name="Wong J."/>
        </authorList>
    </citation>
    <scope>NUCLEOTIDE SEQUENCE</scope>
    <source>
        <strain evidence="5">GSM-AAB239-AS_SAM_17_03QT</strain>
    </source>
</reference>
<dbReference type="Proteomes" id="UP001140949">
    <property type="component" value="Unassembled WGS sequence"/>
</dbReference>
<feature type="transmembrane region" description="Helical" evidence="2">
    <location>
        <begin position="30"/>
        <end position="51"/>
    </location>
</feature>
<protein>
    <submittedName>
        <fullName evidence="5">CSC1-like protein</fullName>
    </submittedName>
</protein>
<feature type="transmembrane region" description="Helical" evidence="2">
    <location>
        <begin position="495"/>
        <end position="514"/>
    </location>
</feature>
<evidence type="ECO:0000259" key="3">
    <source>
        <dbReference type="Pfam" id="PF02714"/>
    </source>
</evidence>
<evidence type="ECO:0000256" key="2">
    <source>
        <dbReference type="SAM" id="Phobius"/>
    </source>
</evidence>
<feature type="transmembrane region" description="Helical" evidence="2">
    <location>
        <begin position="713"/>
        <end position="736"/>
    </location>
</feature>
<feature type="transmembrane region" description="Helical" evidence="2">
    <location>
        <begin position="458"/>
        <end position="479"/>
    </location>
</feature>
<accession>A0AAX6GZG0</accession>
<dbReference type="InterPro" id="IPR027815">
    <property type="entry name" value="CSC1/OSCA1-like_cyt"/>
</dbReference>
<keyword evidence="2" id="KW-0472">Membrane</keyword>
<sequence length="803" mass="90724">MMPMASMTRAPTPSSPEPFDPSTAWYGGSIQYLLNISVLGAALCVLLFLLVKLRADHRPIPGPSALLAKLLAVYHARIDLHCGADASQFLLVERHSFLLLLSLSLPSLLLSLPLDLYFGTRPLPDPFARTTISHIPRSSPLLWLHFLLTLLVVLLAHLFISRMEDSIRISRFPTNPLSTAPTAATPSSSSSSSSSIDVFTIMVQGVPKTLAADPAPLEEYFQHRYPGKVYRIVVPFDLCSFENLAAKLTKVRNDISWLEARLDARDLDGEGGGADGGTWRGRLRDAWVRVCCRFGYTDEERLRKLHNLRLVLESKLSDYREGRAPGAGIAFVVFKDVYTTNKAVRDFRTERKKRPIGRFVPVMELQLEQSRWRVERAPPASDIYWSHLGLSKLSLRLRRIAVNTCLLLTLVFLSSPLALASAMKSAARIINAEALDRYQSWLAWLEGSSWFATVTLQFMPNVLLFVSMYVIIPSVLSYLSKFERHLTVSGEQRAALLKLVCFFLVNLILLRALVESSLENAILGMGRCYLDGEDCKRIEQYMSASFLSKSCLSSLAFLIMSTFLGISFDLLAPIPWIKKTLKKFRKNDMLQLVPEQNEDYVFQQQNHEESNNLRIPLVSEREDSFGMNGIEGQDLSVYPINRSFHAPKQTFDFAQYYAFNLTIFALTMIYSLFAPLVVPVGAVYFGYRYVVDKYNFLFVYRGRGFPTGNDGKLMDRVLCIMNFCVVLFLLSMLLFFSVQGDSTKLQAIFTLALLFIYKVLPSKTDVIQPSILEGMQTVDSFVDGPTDYEVFSRPEFSWDIYQS</sequence>
<keyword evidence="1" id="KW-0406">Ion transport</keyword>
<feature type="transmembrane region" description="Helical" evidence="2">
    <location>
        <begin position="400"/>
        <end position="419"/>
    </location>
</feature>
<keyword evidence="2" id="KW-0812">Transmembrane</keyword>
<keyword evidence="2" id="KW-1133">Transmembrane helix</keyword>
<feature type="transmembrane region" description="Helical" evidence="2">
    <location>
        <begin position="140"/>
        <end position="160"/>
    </location>
</feature>
<feature type="transmembrane region" description="Helical" evidence="2">
    <location>
        <begin position="97"/>
        <end position="120"/>
    </location>
</feature>
<dbReference type="Pfam" id="PF14703">
    <property type="entry name" value="PHM7_cyt"/>
    <property type="match status" value="1"/>
</dbReference>
<evidence type="ECO:0000259" key="4">
    <source>
        <dbReference type="Pfam" id="PF14703"/>
    </source>
</evidence>
<evidence type="ECO:0000256" key="1">
    <source>
        <dbReference type="ARBA" id="ARBA00023303"/>
    </source>
</evidence>
<feature type="domain" description="CSC1/OSCA1-like cytosolic" evidence="4">
    <location>
        <begin position="199"/>
        <end position="387"/>
    </location>
</feature>
<dbReference type="EMBL" id="JANAVB010014797">
    <property type="protein sequence ID" value="KAJ6833708.1"/>
    <property type="molecule type" value="Genomic_DNA"/>
</dbReference>
<reference evidence="5" key="2">
    <citation type="submission" date="2023-04" db="EMBL/GenBank/DDBJ databases">
        <authorList>
            <person name="Bruccoleri R.E."/>
            <person name="Oakeley E.J."/>
            <person name="Faust A.-M."/>
            <person name="Dessus-Babus S."/>
            <person name="Altorfer M."/>
            <person name="Burckhardt D."/>
            <person name="Oertli M."/>
            <person name="Naumann U."/>
            <person name="Petersen F."/>
            <person name="Wong J."/>
        </authorList>
    </citation>
    <scope>NUCLEOTIDE SEQUENCE</scope>
    <source>
        <strain evidence="5">GSM-AAB239-AS_SAM_17_03QT</strain>
        <tissue evidence="5">Leaf</tissue>
    </source>
</reference>
<feature type="transmembrane region" description="Helical" evidence="2">
    <location>
        <begin position="555"/>
        <end position="577"/>
    </location>
</feature>
<dbReference type="PANTHER" id="PTHR13018:SF114">
    <property type="entry name" value="EXPRESSED PROTEIN"/>
    <property type="match status" value="1"/>
</dbReference>
<feature type="domain" description="CSC1/OSCA1-like 7TM region" evidence="3">
    <location>
        <begin position="398"/>
        <end position="583"/>
    </location>
</feature>
<feature type="transmembrane region" description="Helical" evidence="2">
    <location>
        <begin position="657"/>
        <end position="687"/>
    </location>
</feature>
<dbReference type="GO" id="GO:0005227">
    <property type="term" value="F:calcium-activated cation channel activity"/>
    <property type="evidence" value="ECO:0007669"/>
    <property type="project" value="InterPro"/>
</dbReference>
<dbReference type="Pfam" id="PF02714">
    <property type="entry name" value="RSN1_7TM"/>
    <property type="match status" value="2"/>
</dbReference>
<feature type="domain" description="CSC1/OSCA1-like 7TM region" evidence="3">
    <location>
        <begin position="649"/>
        <end position="736"/>
    </location>
</feature>
<comment type="caution">
    <text evidence="5">The sequence shown here is derived from an EMBL/GenBank/DDBJ whole genome shotgun (WGS) entry which is preliminary data.</text>
</comment>
<name>A0AAX6GZG0_IRIPA</name>
<proteinExistence type="predicted"/>
<dbReference type="InterPro" id="IPR045122">
    <property type="entry name" value="Csc1-like"/>
</dbReference>
<evidence type="ECO:0000313" key="5">
    <source>
        <dbReference type="EMBL" id="KAJ6833708.1"/>
    </source>
</evidence>
<dbReference type="GO" id="GO:0005886">
    <property type="term" value="C:plasma membrane"/>
    <property type="evidence" value="ECO:0007669"/>
    <property type="project" value="TreeGrafter"/>
</dbReference>
<dbReference type="InterPro" id="IPR003864">
    <property type="entry name" value="CSC1/OSCA1-like_7TM"/>
</dbReference>
<organism evidence="5 6">
    <name type="scientific">Iris pallida</name>
    <name type="common">Sweet iris</name>
    <dbReference type="NCBI Taxonomy" id="29817"/>
    <lineage>
        <taxon>Eukaryota</taxon>
        <taxon>Viridiplantae</taxon>
        <taxon>Streptophyta</taxon>
        <taxon>Embryophyta</taxon>
        <taxon>Tracheophyta</taxon>
        <taxon>Spermatophyta</taxon>
        <taxon>Magnoliopsida</taxon>
        <taxon>Liliopsida</taxon>
        <taxon>Asparagales</taxon>
        <taxon>Iridaceae</taxon>
        <taxon>Iridoideae</taxon>
        <taxon>Irideae</taxon>
        <taxon>Iris</taxon>
    </lineage>
</organism>
<keyword evidence="1" id="KW-0813">Transport</keyword>
<keyword evidence="1" id="KW-0407">Ion channel</keyword>